<proteinExistence type="inferred from homology"/>
<dbReference type="EMBL" id="CP070499">
    <property type="protein sequence ID" value="QSB15180.1"/>
    <property type="molecule type" value="Genomic_DNA"/>
</dbReference>
<evidence type="ECO:0000256" key="4">
    <source>
        <dbReference type="ARBA" id="ARBA00022701"/>
    </source>
</evidence>
<accession>A0A895YM49</accession>
<evidence type="ECO:0000256" key="9">
    <source>
        <dbReference type="ARBA" id="ARBA00023212"/>
    </source>
</evidence>
<evidence type="ECO:0000313" key="11">
    <source>
        <dbReference type="Proteomes" id="UP000662857"/>
    </source>
</evidence>
<dbReference type="RefSeq" id="WP_239677355.1">
    <property type="nucleotide sequence ID" value="NZ_CP070499.1"/>
</dbReference>
<evidence type="ECO:0000313" key="10">
    <source>
        <dbReference type="EMBL" id="QSB15180.1"/>
    </source>
</evidence>
<dbReference type="PANTHER" id="PTHR45783">
    <property type="entry name" value="KINESIN LIGHT CHAIN"/>
    <property type="match status" value="1"/>
</dbReference>
<dbReference type="SUPFAM" id="SSF52540">
    <property type="entry name" value="P-loop containing nucleoside triphosphate hydrolases"/>
    <property type="match status" value="1"/>
</dbReference>
<protein>
    <submittedName>
        <fullName evidence="10">Tetratricopeptide repeat protein</fullName>
    </submittedName>
</protein>
<dbReference type="Gene3D" id="1.25.40.10">
    <property type="entry name" value="Tetratricopeptide repeat domain"/>
    <property type="match status" value="3"/>
</dbReference>
<name>A0A895YM49_9ACTN</name>
<keyword evidence="3" id="KW-0963">Cytoplasm</keyword>
<dbReference type="Proteomes" id="UP000662857">
    <property type="component" value="Chromosome"/>
</dbReference>
<dbReference type="GO" id="GO:0005871">
    <property type="term" value="C:kinesin complex"/>
    <property type="evidence" value="ECO:0007669"/>
    <property type="project" value="InterPro"/>
</dbReference>
<dbReference type="Pfam" id="PF13374">
    <property type="entry name" value="TPR_10"/>
    <property type="match status" value="2"/>
</dbReference>
<keyword evidence="4" id="KW-0493">Microtubule</keyword>
<dbReference type="SUPFAM" id="SSF48452">
    <property type="entry name" value="TPR-like"/>
    <property type="match status" value="4"/>
</dbReference>
<dbReference type="InterPro" id="IPR002151">
    <property type="entry name" value="Kinesin_light"/>
</dbReference>
<evidence type="ECO:0000256" key="6">
    <source>
        <dbReference type="ARBA" id="ARBA00022803"/>
    </source>
</evidence>
<comment type="similarity">
    <text evidence="2">Belongs to the kinesin light chain family.</text>
</comment>
<dbReference type="AlphaFoldDB" id="A0A895YM49"/>
<keyword evidence="11" id="KW-1185">Reference proteome</keyword>
<dbReference type="InterPro" id="IPR027417">
    <property type="entry name" value="P-loop_NTPase"/>
</dbReference>
<sequence>MSGPYASGDRAVAAEQISGTVATGDYPQFIQNAQFIQLPAGGLPAPDQVSGAGVWNVTRRPSQVFVGRKNDLEQLARTLDAGGAGLVGQSVAGLGGVGKTELALHHAHKRRGSYTTVWWITADGPDSVTAGLASLARRLAPAVFALNDEQAEQWATAWLQHNDGWLLVLDNVDDPAHVEPLIGMLDGGHVLVTTRRDVDWSRHGLVSIRLGVLTAKDAETMLVERTGQHDTAAARAIAAELGRLPLALEQAAAYINHHRLTLASYRARLAEQPAQMHASVAPGHDGQRAITRVWDITLAALRYSTAVEVLGVLAWLAPDDVPRELVTLLTGDAIAADRALGLLASYSMITLTDGFVGVHRLVQAVLRSNETAGDDAAPAARCNQAVRLLAEAIPTDPQNDPEGWPGWRRLLPHITALAEHSPNSVESAELGRLLNQTVVFESGQGLHHQALAHATQALAITEAAYGSEHPDVATVLGNLASSYSDLGRPGEAVPLKQRALAITEAAYGPEHPDVAIRLGNLAASYFDLGRPGEAVPLCERALAITEAAYGPEHPTVAIRLGNLAASYSDLGRSGEAVPLKQRALAITEAAYGPEHPDVAIRLGNLAASYSALGRPGEAVPLCERALAITEAAYGPEHPDVATVLGNLASSYSALGRPGEAVPLEQRALAITEAAYGPEHPDVAIRLGNLAASYSDLGRPGEAVPLEQRALAITEAAYGPEHPDVAIRLGNLAASYSALGRPGEAVPLCERALAITEAAYGPEHPTVAIRLGNLAASYSDLGRPGEAVPLKQRALAITEAAYGPEHPDVAIRLGNLAASYFDLGRSGEAVPLCERALAITEAAYGPEHPTVAIRLGNLAASYSALGRSGEAVPLKQRALAITEAAYGPEHPDVAIRLGNLAASYSDLGRPAEAVPLCRQAVAIAEQSLPEGHPTLTSLRGFLKALLKPGIES</sequence>
<keyword evidence="8" id="KW-0505">Motor protein</keyword>
<dbReference type="GO" id="GO:0005874">
    <property type="term" value="C:microtubule"/>
    <property type="evidence" value="ECO:0007669"/>
    <property type="project" value="UniProtKB-KW"/>
</dbReference>
<dbReference type="KEGG" id="nhy:JQS43_02055"/>
<gene>
    <name evidence="10" type="ORF">JQS43_02055</name>
</gene>
<dbReference type="Pfam" id="PF13424">
    <property type="entry name" value="TPR_12"/>
    <property type="match status" value="5"/>
</dbReference>
<dbReference type="InterPro" id="IPR011990">
    <property type="entry name" value="TPR-like_helical_dom_sf"/>
</dbReference>
<keyword evidence="7" id="KW-0175">Coiled coil</keyword>
<comment type="subcellular location">
    <subcellularLocation>
        <location evidence="1">Cytoplasm</location>
        <location evidence="1">Cytoskeleton</location>
    </subcellularLocation>
</comment>
<dbReference type="GO" id="GO:0005737">
    <property type="term" value="C:cytoplasm"/>
    <property type="evidence" value="ECO:0007669"/>
    <property type="project" value="TreeGrafter"/>
</dbReference>
<dbReference type="SMART" id="SM00028">
    <property type="entry name" value="TPR"/>
    <property type="match status" value="11"/>
</dbReference>
<dbReference type="GO" id="GO:0019894">
    <property type="term" value="F:kinesin binding"/>
    <property type="evidence" value="ECO:0007669"/>
    <property type="project" value="TreeGrafter"/>
</dbReference>
<keyword evidence="6" id="KW-0802">TPR repeat</keyword>
<reference evidence="10" key="1">
    <citation type="submission" date="2021-02" db="EMBL/GenBank/DDBJ databases">
        <title>Natrosporangium hydrolyticum gen. nov., sp. nov, a haloalkaliphilic actinobacterium from a soda solonchak soil.</title>
        <authorList>
            <person name="Sorokin D.Y."/>
            <person name="Khijniak T.V."/>
            <person name="Zakharycheva A.P."/>
            <person name="Boueva O.V."/>
            <person name="Ariskina E.V."/>
            <person name="Hahnke R.L."/>
            <person name="Bunk B."/>
            <person name="Sproer C."/>
            <person name="Schumann P."/>
            <person name="Evtushenko L.I."/>
            <person name="Kublanov I.V."/>
        </authorList>
    </citation>
    <scope>NUCLEOTIDE SEQUENCE</scope>
    <source>
        <strain evidence="10">DSM 106523</strain>
    </source>
</reference>
<organism evidence="10 11">
    <name type="scientific">Natronosporangium hydrolyticum</name>
    <dbReference type="NCBI Taxonomy" id="2811111"/>
    <lineage>
        <taxon>Bacteria</taxon>
        <taxon>Bacillati</taxon>
        <taxon>Actinomycetota</taxon>
        <taxon>Actinomycetes</taxon>
        <taxon>Micromonosporales</taxon>
        <taxon>Micromonosporaceae</taxon>
        <taxon>Natronosporangium</taxon>
    </lineage>
</organism>
<dbReference type="PANTHER" id="PTHR45783:SF3">
    <property type="entry name" value="KINESIN LIGHT CHAIN"/>
    <property type="match status" value="1"/>
</dbReference>
<evidence type="ECO:0000256" key="1">
    <source>
        <dbReference type="ARBA" id="ARBA00004245"/>
    </source>
</evidence>
<dbReference type="NCBIfam" id="NF040586">
    <property type="entry name" value="FxSxx_TPR"/>
    <property type="match status" value="1"/>
</dbReference>
<dbReference type="PRINTS" id="PR00381">
    <property type="entry name" value="KINESINLIGHT"/>
</dbReference>
<evidence type="ECO:0000256" key="7">
    <source>
        <dbReference type="ARBA" id="ARBA00023054"/>
    </source>
</evidence>
<dbReference type="Gene3D" id="3.40.50.300">
    <property type="entry name" value="P-loop containing nucleotide triphosphate hydrolases"/>
    <property type="match status" value="1"/>
</dbReference>
<keyword evidence="5" id="KW-0677">Repeat</keyword>
<evidence type="ECO:0000256" key="3">
    <source>
        <dbReference type="ARBA" id="ARBA00022490"/>
    </source>
</evidence>
<evidence type="ECO:0000256" key="2">
    <source>
        <dbReference type="ARBA" id="ARBA00009622"/>
    </source>
</evidence>
<evidence type="ECO:0000256" key="8">
    <source>
        <dbReference type="ARBA" id="ARBA00023175"/>
    </source>
</evidence>
<dbReference type="InterPro" id="IPR019734">
    <property type="entry name" value="TPR_rpt"/>
</dbReference>
<evidence type="ECO:0000256" key="5">
    <source>
        <dbReference type="ARBA" id="ARBA00022737"/>
    </source>
</evidence>
<dbReference type="GO" id="GO:0007018">
    <property type="term" value="P:microtubule-based movement"/>
    <property type="evidence" value="ECO:0007669"/>
    <property type="project" value="TreeGrafter"/>
</dbReference>
<keyword evidence="9" id="KW-0206">Cytoskeleton</keyword>